<name>A0A2Z4Q8Y7_9CAUD</name>
<gene>
    <name evidence="1" type="primary">35</name>
    <name evidence="1" type="ORF">PBI_TRINE_35</name>
</gene>
<dbReference type="RefSeq" id="YP_009803092.1">
    <property type="nucleotide sequence ID" value="NC_047991.1"/>
</dbReference>
<accession>A0A2Z4Q8Y7</accession>
<reference evidence="2" key="1">
    <citation type="submission" date="2018-04" db="EMBL/GenBank/DDBJ databases">
        <authorList>
            <person name="Go L.Y."/>
            <person name="Mitchell J.A."/>
        </authorList>
    </citation>
    <scope>NUCLEOTIDE SEQUENCE [LARGE SCALE GENOMIC DNA]</scope>
</reference>
<protein>
    <submittedName>
        <fullName evidence="1">Uncharacterized protein</fullName>
    </submittedName>
</protein>
<sequence length="61" mass="6556">MQLIIIREAYVDSPDRVVVGGRDDIDAALAKFYPGAVRDSGGFTTPDGGSYLLDVVRADQL</sequence>
<evidence type="ECO:0000313" key="1">
    <source>
        <dbReference type="EMBL" id="AWY06537.1"/>
    </source>
</evidence>
<keyword evidence="2" id="KW-1185">Reference proteome</keyword>
<dbReference type="KEGG" id="vg:54993651"/>
<dbReference type="GeneID" id="54993651"/>
<dbReference type="Proteomes" id="UP000250672">
    <property type="component" value="Genome"/>
</dbReference>
<proteinExistence type="predicted"/>
<organism evidence="1 2">
    <name type="scientific">Gordonia phage Trine</name>
    <dbReference type="NCBI Taxonomy" id="2201431"/>
    <lineage>
        <taxon>Viruses</taxon>
        <taxon>Duplodnaviria</taxon>
        <taxon>Heunggongvirae</taxon>
        <taxon>Uroviricota</taxon>
        <taxon>Caudoviricetes</taxon>
        <taxon>Trinevirus</taxon>
        <taxon>Trinevirus trine</taxon>
    </lineage>
</organism>
<evidence type="ECO:0000313" key="2">
    <source>
        <dbReference type="Proteomes" id="UP000250672"/>
    </source>
</evidence>
<dbReference type="EMBL" id="MH271318">
    <property type="protein sequence ID" value="AWY06537.1"/>
    <property type="molecule type" value="Genomic_DNA"/>
</dbReference>